<gene>
    <name evidence="2" type="ORF">HOLleu_43809</name>
</gene>
<comment type="caution">
    <text evidence="2">The sequence shown here is derived from an EMBL/GenBank/DDBJ whole genome shotgun (WGS) entry which is preliminary data.</text>
</comment>
<reference evidence="2" key="1">
    <citation type="submission" date="2021-10" db="EMBL/GenBank/DDBJ databases">
        <title>Tropical sea cucumber genome reveals ecological adaptation and Cuvierian tubules defense mechanism.</title>
        <authorList>
            <person name="Chen T."/>
        </authorList>
    </citation>
    <scope>NUCLEOTIDE SEQUENCE</scope>
    <source>
        <strain evidence="2">Nanhai2018</strain>
        <tissue evidence="2">Muscle</tissue>
    </source>
</reference>
<keyword evidence="1" id="KW-0812">Transmembrane</keyword>
<keyword evidence="1" id="KW-0472">Membrane</keyword>
<evidence type="ECO:0000313" key="2">
    <source>
        <dbReference type="EMBL" id="KAJ8018281.1"/>
    </source>
</evidence>
<evidence type="ECO:0000313" key="3">
    <source>
        <dbReference type="Proteomes" id="UP001152320"/>
    </source>
</evidence>
<accession>A0A9Q0YB60</accession>
<dbReference type="AlphaFoldDB" id="A0A9Q0YB60"/>
<keyword evidence="3" id="KW-1185">Reference proteome</keyword>
<keyword evidence="1" id="KW-1133">Transmembrane helix</keyword>
<evidence type="ECO:0000256" key="1">
    <source>
        <dbReference type="SAM" id="Phobius"/>
    </source>
</evidence>
<sequence length="58" mass="6868">MNLWPTSCPCVKLTLMPRVLANIRIMMLYSFVLYLLSALNKMILMSELVNHWMLIRHC</sequence>
<protein>
    <submittedName>
        <fullName evidence="2">Uncharacterized protein</fullName>
    </submittedName>
</protein>
<proteinExistence type="predicted"/>
<feature type="transmembrane region" description="Helical" evidence="1">
    <location>
        <begin position="20"/>
        <end position="39"/>
    </location>
</feature>
<name>A0A9Q0YB60_HOLLE</name>
<organism evidence="2 3">
    <name type="scientific">Holothuria leucospilota</name>
    <name type="common">Black long sea cucumber</name>
    <name type="synonym">Mertensiothuria leucospilota</name>
    <dbReference type="NCBI Taxonomy" id="206669"/>
    <lineage>
        <taxon>Eukaryota</taxon>
        <taxon>Metazoa</taxon>
        <taxon>Echinodermata</taxon>
        <taxon>Eleutherozoa</taxon>
        <taxon>Echinozoa</taxon>
        <taxon>Holothuroidea</taxon>
        <taxon>Aspidochirotacea</taxon>
        <taxon>Aspidochirotida</taxon>
        <taxon>Holothuriidae</taxon>
        <taxon>Holothuria</taxon>
    </lineage>
</organism>
<dbReference type="Proteomes" id="UP001152320">
    <property type="component" value="Unassembled WGS sequence"/>
</dbReference>
<dbReference type="EMBL" id="JAIZAY010000471">
    <property type="protein sequence ID" value="KAJ8018281.1"/>
    <property type="molecule type" value="Genomic_DNA"/>
</dbReference>